<dbReference type="Pfam" id="PF00264">
    <property type="entry name" value="Tyrosinase"/>
    <property type="match status" value="2"/>
</dbReference>
<dbReference type="PROSITE" id="PS00498">
    <property type="entry name" value="TYROSINASE_2"/>
    <property type="match status" value="1"/>
</dbReference>
<dbReference type="SUPFAM" id="SSF48056">
    <property type="entry name" value="Di-copper centre-containing domain"/>
    <property type="match status" value="1"/>
</dbReference>
<comment type="cofactor">
    <cofactor evidence="1">
        <name>Cu(2+)</name>
        <dbReference type="ChEBI" id="CHEBI:29036"/>
    </cofactor>
</comment>
<reference evidence="12" key="1">
    <citation type="submission" date="2023-01" db="EMBL/GenBank/DDBJ databases">
        <title>Colletotrichum chrysophilum M932 genome sequence.</title>
        <authorList>
            <person name="Baroncelli R."/>
        </authorList>
    </citation>
    <scope>NUCLEOTIDE SEQUENCE</scope>
    <source>
        <strain evidence="12">M932</strain>
    </source>
</reference>
<dbReference type="EC" id="1.14.18.1" evidence="3"/>
<evidence type="ECO:0000256" key="2">
    <source>
        <dbReference type="ARBA" id="ARBA00009928"/>
    </source>
</evidence>
<comment type="catalytic activity">
    <reaction evidence="10">
        <text>L-tyrosine + O2 = L-dopaquinone + H2O</text>
        <dbReference type="Rhea" id="RHEA:18117"/>
        <dbReference type="ChEBI" id="CHEBI:15377"/>
        <dbReference type="ChEBI" id="CHEBI:15379"/>
        <dbReference type="ChEBI" id="CHEBI:57924"/>
        <dbReference type="ChEBI" id="CHEBI:58315"/>
        <dbReference type="EC" id="1.14.18.1"/>
    </reaction>
</comment>
<evidence type="ECO:0000256" key="3">
    <source>
        <dbReference type="ARBA" id="ARBA00011906"/>
    </source>
</evidence>
<name>A0AAD9AJQ4_9PEZI</name>
<comment type="catalytic activity">
    <reaction evidence="9">
        <text>2 L-dopa + O2 = 2 L-dopaquinone + 2 H2O</text>
        <dbReference type="Rhea" id="RHEA:34287"/>
        <dbReference type="ChEBI" id="CHEBI:15377"/>
        <dbReference type="ChEBI" id="CHEBI:15379"/>
        <dbReference type="ChEBI" id="CHEBI:57504"/>
        <dbReference type="ChEBI" id="CHEBI:57924"/>
        <dbReference type="EC" id="1.14.18.1"/>
    </reaction>
</comment>
<accession>A0AAD9AJQ4</accession>
<dbReference type="Proteomes" id="UP001243330">
    <property type="component" value="Unassembled WGS sequence"/>
</dbReference>
<dbReference type="AlphaFoldDB" id="A0AAD9AJQ4"/>
<dbReference type="InterPro" id="IPR008922">
    <property type="entry name" value="Di-copper_centre_dom_sf"/>
</dbReference>
<dbReference type="GO" id="GO:0042438">
    <property type="term" value="P:melanin biosynthetic process"/>
    <property type="evidence" value="ECO:0007669"/>
    <property type="project" value="UniProtKB-KW"/>
</dbReference>
<dbReference type="GO" id="GO:0046872">
    <property type="term" value="F:metal ion binding"/>
    <property type="evidence" value="ECO:0007669"/>
    <property type="project" value="UniProtKB-KW"/>
</dbReference>
<dbReference type="InterPro" id="IPR041640">
    <property type="entry name" value="Tyrosinase_C"/>
</dbReference>
<evidence type="ECO:0000256" key="7">
    <source>
        <dbReference type="ARBA" id="ARBA00023033"/>
    </source>
</evidence>
<sequence>MSARDTNNPKNHVLIGGVSVPLGGKPGIRREFTSWATEAPAKSIQVSLFIRALQKFYDTPYTETLSYFQIAGRHAPFHTVFFCSSYSPGLWQQTLFNLMGEVIEDLKIEDPGVKKEWLKERSTWRLPYWNWALQPVEGVPDLFKHDKVAICTPSGTEPETVTNPLHRYEMRVDGKVTLMGSPALGKYKIDDVKQEPVEWTQWISLEFIHNNLHVFNGGAGDFSKGIGHMSNVPVAAFDPIFWMHHCYVDCIFAMWQVLNPDSWFDPAGGQEKLVPFHNDFGGERHVDYFNSDDVRAYSTFGYEYDVLVRQKGQEDEEYVAGITSHINKTYHGTGDVLQHDKGGLFLSGQLGGGDKDYEDYVINVLYDRYGYEDGAPYTIHFFFREAPAEADVRAGDRMIHEFPGHVGSISTFSSPVETVGQGEDNTLHCAKCARQRDEGVLSRASVSLTISLYKDAVNKNIDAIGDLTPSTVETYLKDGLTWVAVSMEGRFIPWNELDKTKVFILQGTSEQPTDNNIFSTYRSYTSMPAATDGKEAGASKQDYKDFETGRLSMRV</sequence>
<dbReference type="InterPro" id="IPR050316">
    <property type="entry name" value="Tyrosinase/Hemocyanin"/>
</dbReference>
<comment type="similarity">
    <text evidence="2">Belongs to the tyrosinase family.</text>
</comment>
<dbReference type="Gene3D" id="2.60.310.20">
    <property type="match status" value="1"/>
</dbReference>
<dbReference type="PANTHER" id="PTHR11474:SF76">
    <property type="entry name" value="SHKT DOMAIN-CONTAINING PROTEIN"/>
    <property type="match status" value="1"/>
</dbReference>
<dbReference type="EMBL" id="JAQOWY010000147">
    <property type="protein sequence ID" value="KAK1849326.1"/>
    <property type="molecule type" value="Genomic_DNA"/>
</dbReference>
<feature type="domain" description="Tyrosinase copper-binding" evidence="11">
    <location>
        <begin position="238"/>
        <end position="249"/>
    </location>
</feature>
<dbReference type="Gene3D" id="1.10.1280.10">
    <property type="entry name" value="Di-copper center containing domain from catechol oxidase"/>
    <property type="match status" value="2"/>
</dbReference>
<protein>
    <recommendedName>
        <fullName evidence="3">tyrosinase</fullName>
        <ecNumber evidence="3">1.14.18.1</ecNumber>
    </recommendedName>
</protein>
<evidence type="ECO:0000256" key="1">
    <source>
        <dbReference type="ARBA" id="ARBA00001973"/>
    </source>
</evidence>
<evidence type="ECO:0000313" key="12">
    <source>
        <dbReference type="EMBL" id="KAK1849326.1"/>
    </source>
</evidence>
<keyword evidence="6" id="KW-0186">Copper</keyword>
<evidence type="ECO:0000256" key="9">
    <source>
        <dbReference type="ARBA" id="ARBA00048233"/>
    </source>
</evidence>
<evidence type="ECO:0000313" key="13">
    <source>
        <dbReference type="Proteomes" id="UP001243330"/>
    </source>
</evidence>
<evidence type="ECO:0000256" key="5">
    <source>
        <dbReference type="ARBA" id="ARBA00023002"/>
    </source>
</evidence>
<evidence type="ECO:0000256" key="10">
    <source>
        <dbReference type="ARBA" id="ARBA00048881"/>
    </source>
</evidence>
<organism evidence="12 13">
    <name type="scientific">Colletotrichum chrysophilum</name>
    <dbReference type="NCBI Taxonomy" id="1836956"/>
    <lineage>
        <taxon>Eukaryota</taxon>
        <taxon>Fungi</taxon>
        <taxon>Dikarya</taxon>
        <taxon>Ascomycota</taxon>
        <taxon>Pezizomycotina</taxon>
        <taxon>Sordariomycetes</taxon>
        <taxon>Hypocreomycetidae</taxon>
        <taxon>Glomerellales</taxon>
        <taxon>Glomerellaceae</taxon>
        <taxon>Colletotrichum</taxon>
        <taxon>Colletotrichum gloeosporioides species complex</taxon>
    </lineage>
</organism>
<dbReference type="PANTHER" id="PTHR11474">
    <property type="entry name" value="TYROSINASE FAMILY MEMBER"/>
    <property type="match status" value="1"/>
</dbReference>
<dbReference type="GO" id="GO:0004503">
    <property type="term" value="F:tyrosinase activity"/>
    <property type="evidence" value="ECO:0007669"/>
    <property type="project" value="UniProtKB-EC"/>
</dbReference>
<dbReference type="InterPro" id="IPR002227">
    <property type="entry name" value="Tyrosinase_Cu-bd"/>
</dbReference>
<evidence type="ECO:0000256" key="4">
    <source>
        <dbReference type="ARBA" id="ARBA00022723"/>
    </source>
</evidence>
<proteinExistence type="inferred from homology"/>
<gene>
    <name evidence="12" type="ORF">CCHR01_08081</name>
</gene>
<evidence type="ECO:0000259" key="11">
    <source>
        <dbReference type="PROSITE" id="PS00498"/>
    </source>
</evidence>
<keyword evidence="13" id="KW-1185">Reference proteome</keyword>
<evidence type="ECO:0000256" key="8">
    <source>
        <dbReference type="ARBA" id="ARBA00023101"/>
    </source>
</evidence>
<keyword evidence="8" id="KW-0470">Melanin biosynthesis</keyword>
<keyword evidence="5" id="KW-0560">Oxidoreductase</keyword>
<dbReference type="Pfam" id="PF18132">
    <property type="entry name" value="Tyrosinase_C"/>
    <property type="match status" value="1"/>
</dbReference>
<keyword evidence="7" id="KW-0503">Monooxygenase</keyword>
<keyword evidence="4" id="KW-0479">Metal-binding</keyword>
<comment type="caution">
    <text evidence="12">The sequence shown here is derived from an EMBL/GenBank/DDBJ whole genome shotgun (WGS) entry which is preliminary data.</text>
</comment>
<evidence type="ECO:0000256" key="6">
    <source>
        <dbReference type="ARBA" id="ARBA00023008"/>
    </source>
</evidence>